<accession>A0ABW2A534</accession>
<sequence>MTEQQTDSGNLLANARELRALLLDFIAGGPTLAARYKALRDSLLASEAIRAALPPLLVEHENLDALWQAMKYQLPSKVERQELIRRQFEPLMDALSGETRKAEGHFEAVTIEQLLKGWTRLNQQPLEPRRRLHNGVSVLVQVCSSIIDAHYNSAEIRGGNTDLVEVFEMAKDVLFASSAGTDRQIMVADAMAGAAALLKSVEEIREQFTRTGLPETRQTILARSASDLSLSCAMSMLSCWHMLKELHSQVA</sequence>
<gene>
    <name evidence="1" type="ORF">ACFQDL_22670</name>
</gene>
<dbReference type="RefSeq" id="WP_379910997.1">
    <property type="nucleotide sequence ID" value="NZ_JBHSWE010000001.1"/>
</dbReference>
<comment type="caution">
    <text evidence="1">The sequence shown here is derived from an EMBL/GenBank/DDBJ whole genome shotgun (WGS) entry which is preliminary data.</text>
</comment>
<dbReference type="EMBL" id="JBHSWE010000001">
    <property type="protein sequence ID" value="MFC6672559.1"/>
    <property type="molecule type" value="Genomic_DNA"/>
</dbReference>
<evidence type="ECO:0000313" key="1">
    <source>
        <dbReference type="EMBL" id="MFC6672559.1"/>
    </source>
</evidence>
<proteinExistence type="predicted"/>
<name>A0ABW2A534_9GAMM</name>
<evidence type="ECO:0000313" key="2">
    <source>
        <dbReference type="Proteomes" id="UP001596422"/>
    </source>
</evidence>
<keyword evidence="2" id="KW-1185">Reference proteome</keyword>
<dbReference type="Proteomes" id="UP001596422">
    <property type="component" value="Unassembled WGS sequence"/>
</dbReference>
<organism evidence="1 2">
    <name type="scientific">Marinobacterium aestuariivivens</name>
    <dbReference type="NCBI Taxonomy" id="1698799"/>
    <lineage>
        <taxon>Bacteria</taxon>
        <taxon>Pseudomonadati</taxon>
        <taxon>Pseudomonadota</taxon>
        <taxon>Gammaproteobacteria</taxon>
        <taxon>Oceanospirillales</taxon>
        <taxon>Oceanospirillaceae</taxon>
        <taxon>Marinobacterium</taxon>
    </lineage>
</organism>
<protein>
    <submittedName>
        <fullName evidence="1">Uncharacterized protein</fullName>
    </submittedName>
</protein>
<reference evidence="2" key="1">
    <citation type="journal article" date="2019" name="Int. J. Syst. Evol. Microbiol.">
        <title>The Global Catalogue of Microorganisms (GCM) 10K type strain sequencing project: providing services to taxonomists for standard genome sequencing and annotation.</title>
        <authorList>
            <consortium name="The Broad Institute Genomics Platform"/>
            <consortium name="The Broad Institute Genome Sequencing Center for Infectious Disease"/>
            <person name="Wu L."/>
            <person name="Ma J."/>
        </authorList>
    </citation>
    <scope>NUCLEOTIDE SEQUENCE [LARGE SCALE GENOMIC DNA]</scope>
    <source>
        <strain evidence="2">NBRC 111756</strain>
    </source>
</reference>